<proteinExistence type="predicted"/>
<accession>A0AAP0SCH5</accession>
<dbReference type="PANTHER" id="PTHR31579:SF34">
    <property type="entry name" value="T14N5.3 PROTEIN"/>
    <property type="match status" value="1"/>
</dbReference>
<evidence type="ECO:0000313" key="1">
    <source>
        <dbReference type="EMBL" id="KAK9292292.1"/>
    </source>
</evidence>
<dbReference type="NCBIfam" id="TIGR01615">
    <property type="entry name" value="A_thal_3542"/>
    <property type="match status" value="1"/>
</dbReference>
<dbReference type="InterPro" id="IPR006502">
    <property type="entry name" value="PDDEXK-like"/>
</dbReference>
<comment type="caution">
    <text evidence="1">The sequence shown here is derived from an EMBL/GenBank/DDBJ whole genome shotgun (WGS) entry which is preliminary data.</text>
</comment>
<keyword evidence="2" id="KW-1185">Reference proteome</keyword>
<gene>
    <name evidence="1" type="ORF">L1049_020256</name>
</gene>
<dbReference type="AlphaFoldDB" id="A0AAP0SCH5"/>
<organism evidence="1 2">
    <name type="scientific">Liquidambar formosana</name>
    <name type="common">Formosan gum</name>
    <dbReference type="NCBI Taxonomy" id="63359"/>
    <lineage>
        <taxon>Eukaryota</taxon>
        <taxon>Viridiplantae</taxon>
        <taxon>Streptophyta</taxon>
        <taxon>Embryophyta</taxon>
        <taxon>Tracheophyta</taxon>
        <taxon>Spermatophyta</taxon>
        <taxon>Magnoliopsida</taxon>
        <taxon>eudicotyledons</taxon>
        <taxon>Gunneridae</taxon>
        <taxon>Pentapetalae</taxon>
        <taxon>Saxifragales</taxon>
        <taxon>Altingiaceae</taxon>
        <taxon>Liquidambar</taxon>
    </lineage>
</organism>
<sequence length="269" mass="30191">MGSLEEERLFQMVHDFIESESPPPIFSASSQCIPLNHGTNYFTLQEILKRQTPAEIEVLESVLKHMKNKRDAERTISLKKWLVMRLKMEGFNASLCHTSWPTTSGCPAGEYECIDVEMKDKDGGSVRLIVDIDFKSQFELARPTPTYTQLSETLPSIFVGNEDKLRKIISLLCSAAKQSLRDRGLHIPPWRTSTYMQSKWLCARHSKAPSGIAFNKEYEVGRDREAKAGGAPGFSKWVPPVPVVKPKRKHLGGGSGLSNQFSNMSINCC</sequence>
<dbReference type="Proteomes" id="UP001415857">
    <property type="component" value="Unassembled WGS sequence"/>
</dbReference>
<dbReference type="EMBL" id="JBBPBK010000001">
    <property type="protein sequence ID" value="KAK9292292.1"/>
    <property type="molecule type" value="Genomic_DNA"/>
</dbReference>
<dbReference type="PANTHER" id="PTHR31579">
    <property type="entry name" value="OS03G0796600 PROTEIN"/>
    <property type="match status" value="1"/>
</dbReference>
<dbReference type="Pfam" id="PF04720">
    <property type="entry name" value="PDDEXK_6"/>
    <property type="match status" value="1"/>
</dbReference>
<reference evidence="1 2" key="1">
    <citation type="journal article" date="2024" name="Plant J.">
        <title>Genome sequences and population genomics reveal climatic adaptation and genomic divergence between two closely related sweetgum species.</title>
        <authorList>
            <person name="Xu W.Q."/>
            <person name="Ren C.Q."/>
            <person name="Zhang X.Y."/>
            <person name="Comes H.P."/>
            <person name="Liu X.H."/>
            <person name="Li Y.G."/>
            <person name="Kettle C.J."/>
            <person name="Jalonen R."/>
            <person name="Gaisberger H."/>
            <person name="Ma Y.Z."/>
            <person name="Qiu Y.X."/>
        </authorList>
    </citation>
    <scope>NUCLEOTIDE SEQUENCE [LARGE SCALE GENOMIC DNA]</scope>
    <source>
        <strain evidence="1">Hangzhou</strain>
    </source>
</reference>
<evidence type="ECO:0000313" key="2">
    <source>
        <dbReference type="Proteomes" id="UP001415857"/>
    </source>
</evidence>
<name>A0AAP0SCH5_LIQFO</name>
<protein>
    <submittedName>
        <fullName evidence="1">Uncharacterized protein</fullName>
    </submittedName>
</protein>